<dbReference type="Pfam" id="PF07704">
    <property type="entry name" value="PSK_trans_fac"/>
    <property type="match status" value="1"/>
</dbReference>
<keyword evidence="1" id="KW-1277">Toxin-antitoxin system</keyword>
<name>A0ABX6JX64_9MICO</name>
<dbReference type="EMBL" id="CP049933">
    <property type="protein sequence ID" value="QIM18912.1"/>
    <property type="molecule type" value="Genomic_DNA"/>
</dbReference>
<dbReference type="RefSeq" id="WP_166330977.1">
    <property type="nucleotide sequence ID" value="NZ_CP049933.1"/>
</dbReference>
<dbReference type="Proteomes" id="UP000503441">
    <property type="component" value="Chromosome"/>
</dbReference>
<keyword evidence="3" id="KW-1185">Reference proteome</keyword>
<evidence type="ECO:0000313" key="2">
    <source>
        <dbReference type="EMBL" id="QIM18912.1"/>
    </source>
</evidence>
<protein>
    <submittedName>
        <fullName evidence="2">Type II toxin-antitoxin system VapB family antitoxin</fullName>
    </submittedName>
</protein>
<proteinExistence type="predicted"/>
<reference evidence="2 3" key="1">
    <citation type="submission" date="2020-03" db="EMBL/GenBank/DDBJ databases">
        <title>Leucobacter sp. nov., isolated from beetles.</title>
        <authorList>
            <person name="Hyun D.-W."/>
            <person name="Bae J.-W."/>
        </authorList>
    </citation>
    <scope>NUCLEOTIDE SEQUENCE [LARGE SCALE GENOMIC DNA]</scope>
    <source>
        <strain evidence="2 3">HDW9A</strain>
    </source>
</reference>
<gene>
    <name evidence="2" type="ORF">G7066_10510</name>
</gene>
<accession>A0ABX6JX64</accession>
<sequence length="87" mass="9588">MSLNIKNEMTHAKVRRLAALTGMSQTAAVDDAVERRLHELETDDWGTRGPAIRALLARAQSIFTPEAIASSRRAEQELYDPKTGLPA</sequence>
<dbReference type="InterPro" id="IPR011660">
    <property type="entry name" value="VapB-like"/>
</dbReference>
<organism evidence="2 3">
    <name type="scientific">Leucobacter coleopterorum</name>
    <dbReference type="NCBI Taxonomy" id="2714933"/>
    <lineage>
        <taxon>Bacteria</taxon>
        <taxon>Bacillati</taxon>
        <taxon>Actinomycetota</taxon>
        <taxon>Actinomycetes</taxon>
        <taxon>Micrococcales</taxon>
        <taxon>Microbacteriaceae</taxon>
        <taxon>Leucobacter</taxon>
    </lineage>
</organism>
<evidence type="ECO:0000256" key="1">
    <source>
        <dbReference type="ARBA" id="ARBA00022649"/>
    </source>
</evidence>
<evidence type="ECO:0000313" key="3">
    <source>
        <dbReference type="Proteomes" id="UP000503441"/>
    </source>
</evidence>